<reference evidence="1 2" key="1">
    <citation type="submission" date="2021-01" db="EMBL/GenBank/DDBJ databases">
        <title>Adiantum capillus-veneris genome.</title>
        <authorList>
            <person name="Fang Y."/>
            <person name="Liao Q."/>
        </authorList>
    </citation>
    <scope>NUCLEOTIDE SEQUENCE [LARGE SCALE GENOMIC DNA]</scope>
    <source>
        <strain evidence="1">H3</strain>
        <tissue evidence="1">Leaf</tissue>
    </source>
</reference>
<gene>
    <name evidence="1" type="ORF">GOP47_0004728</name>
</gene>
<dbReference type="Proteomes" id="UP000886520">
    <property type="component" value="Chromosome 5"/>
</dbReference>
<accession>A0A9D4V472</accession>
<comment type="caution">
    <text evidence="1">The sequence shown here is derived from an EMBL/GenBank/DDBJ whole genome shotgun (WGS) entry which is preliminary data.</text>
</comment>
<sequence length="72" mass="7946">MDTPIHTAAQSSFAKEHVQAMVVNDDDKMVIFATLSTDAPIEKQDSSFVAPQSMQVMLISDDSVIMIDEELM</sequence>
<keyword evidence="2" id="KW-1185">Reference proteome</keyword>
<proteinExistence type="predicted"/>
<evidence type="ECO:0000313" key="2">
    <source>
        <dbReference type="Proteomes" id="UP000886520"/>
    </source>
</evidence>
<protein>
    <submittedName>
        <fullName evidence="1">Uncharacterized protein</fullName>
    </submittedName>
</protein>
<name>A0A9D4V472_ADICA</name>
<dbReference type="EMBL" id="JABFUD020000005">
    <property type="protein sequence ID" value="KAI5079249.1"/>
    <property type="molecule type" value="Genomic_DNA"/>
</dbReference>
<dbReference type="AlphaFoldDB" id="A0A9D4V472"/>
<evidence type="ECO:0000313" key="1">
    <source>
        <dbReference type="EMBL" id="KAI5079249.1"/>
    </source>
</evidence>
<organism evidence="1 2">
    <name type="scientific">Adiantum capillus-veneris</name>
    <name type="common">Maidenhair fern</name>
    <dbReference type="NCBI Taxonomy" id="13818"/>
    <lineage>
        <taxon>Eukaryota</taxon>
        <taxon>Viridiplantae</taxon>
        <taxon>Streptophyta</taxon>
        <taxon>Embryophyta</taxon>
        <taxon>Tracheophyta</taxon>
        <taxon>Polypodiopsida</taxon>
        <taxon>Polypodiidae</taxon>
        <taxon>Polypodiales</taxon>
        <taxon>Pteridineae</taxon>
        <taxon>Pteridaceae</taxon>
        <taxon>Vittarioideae</taxon>
        <taxon>Adiantum</taxon>
    </lineage>
</organism>